<dbReference type="InterPro" id="IPR011576">
    <property type="entry name" value="Pyridox_Oxase_N"/>
</dbReference>
<dbReference type="EMBL" id="JBHLUN010000002">
    <property type="protein sequence ID" value="MFC0407474.1"/>
    <property type="molecule type" value="Genomic_DNA"/>
</dbReference>
<sequence>MESRAEEHLIRDEAALEALYGAVGEASVIKEVDHLHPHYRAFVEASPFAILATAGPEGLDASPRGDPAGFVVVEDEHTLLIPDRRGNNRVDSLRNILRDDRVALLFLVPGVGETLRVNGRAAISVDPALLKRFPMGGKPARSVLVVRVESVYFQCSRAVLRADLWNPERHVERSTLPSPGRILAALSRERFDGEDYDRALPARVRATLY</sequence>
<evidence type="ECO:0000259" key="1">
    <source>
        <dbReference type="Pfam" id="PF01243"/>
    </source>
</evidence>
<dbReference type="InterPro" id="IPR012349">
    <property type="entry name" value="Split_barrel_FMN-bd"/>
</dbReference>
<protein>
    <submittedName>
        <fullName evidence="2">Pyridoxamine 5'-phosphate oxidase family protein</fullName>
    </submittedName>
</protein>
<organism evidence="2 3">
    <name type="scientific">Roseomonas elaeocarpi</name>
    <dbReference type="NCBI Taxonomy" id="907779"/>
    <lineage>
        <taxon>Bacteria</taxon>
        <taxon>Pseudomonadati</taxon>
        <taxon>Pseudomonadota</taxon>
        <taxon>Alphaproteobacteria</taxon>
        <taxon>Acetobacterales</taxon>
        <taxon>Roseomonadaceae</taxon>
        <taxon>Roseomonas</taxon>
    </lineage>
</organism>
<dbReference type="PANTHER" id="PTHR42815">
    <property type="entry name" value="FAD-BINDING, PUTATIVE (AFU_ORTHOLOGUE AFUA_6G07600)-RELATED"/>
    <property type="match status" value="1"/>
</dbReference>
<accession>A0ABV6JPC4</accession>
<dbReference type="PANTHER" id="PTHR42815:SF2">
    <property type="entry name" value="FAD-BINDING, PUTATIVE (AFU_ORTHOLOGUE AFUA_6G07600)-RELATED"/>
    <property type="match status" value="1"/>
</dbReference>
<dbReference type="RefSeq" id="WP_377043174.1">
    <property type="nucleotide sequence ID" value="NZ_JBHLUN010000002.1"/>
</dbReference>
<evidence type="ECO:0000313" key="3">
    <source>
        <dbReference type="Proteomes" id="UP001589865"/>
    </source>
</evidence>
<evidence type="ECO:0000313" key="2">
    <source>
        <dbReference type="EMBL" id="MFC0407474.1"/>
    </source>
</evidence>
<feature type="domain" description="Pyridoxamine 5'-phosphate oxidase N-terminal" evidence="1">
    <location>
        <begin position="36"/>
        <end position="155"/>
    </location>
</feature>
<name>A0ABV6JPC4_9PROT</name>
<keyword evidence="3" id="KW-1185">Reference proteome</keyword>
<dbReference type="Pfam" id="PF01243">
    <property type="entry name" value="PNPOx_N"/>
    <property type="match status" value="1"/>
</dbReference>
<reference evidence="2 3" key="1">
    <citation type="submission" date="2024-09" db="EMBL/GenBank/DDBJ databases">
        <authorList>
            <person name="Sun Q."/>
            <person name="Mori K."/>
        </authorList>
    </citation>
    <scope>NUCLEOTIDE SEQUENCE [LARGE SCALE GENOMIC DNA]</scope>
    <source>
        <strain evidence="2 3">TBRC 5777</strain>
    </source>
</reference>
<dbReference type="Proteomes" id="UP001589865">
    <property type="component" value="Unassembled WGS sequence"/>
</dbReference>
<dbReference type="SUPFAM" id="SSF50475">
    <property type="entry name" value="FMN-binding split barrel"/>
    <property type="match status" value="1"/>
</dbReference>
<dbReference type="NCBIfam" id="TIGR04025">
    <property type="entry name" value="PPOX_FMN_DR2398"/>
    <property type="match status" value="1"/>
</dbReference>
<comment type="caution">
    <text evidence="2">The sequence shown here is derived from an EMBL/GenBank/DDBJ whole genome shotgun (WGS) entry which is preliminary data.</text>
</comment>
<proteinExistence type="predicted"/>
<dbReference type="InterPro" id="IPR024029">
    <property type="entry name" value="Pyridox_Oxase_FMN-dep"/>
</dbReference>
<dbReference type="Gene3D" id="2.30.110.10">
    <property type="entry name" value="Electron Transport, Fmn-binding Protein, Chain A"/>
    <property type="match status" value="1"/>
</dbReference>
<gene>
    <name evidence="2" type="ORF">ACFFGY_04390</name>
</gene>